<dbReference type="PATRIC" id="fig|1807.13.peg.4649"/>
<dbReference type="Proteomes" id="UP000034150">
    <property type="component" value="Unassembled WGS sequence"/>
</dbReference>
<sequence>MSLDEAVTSLSSMDAALDLAHGLLKLGKDGLGKQSGATVWEVHAVVPLAVILFAAGPLGCGEGEPWVRAAIDNADPEDTVQPGWARAALLCITVHPHMARSVARLTGLSQRQRDCLVMALRMALDESPGTLAGTARI</sequence>
<dbReference type="AlphaFoldDB" id="A0A0M2K016"/>
<dbReference type="EMBL" id="LAUZ02000069">
    <property type="protein sequence ID" value="KKF00453.1"/>
    <property type="molecule type" value="Genomic_DNA"/>
</dbReference>
<organism evidence="1 2">
    <name type="scientific">Mycolicibacterium obuense</name>
    <dbReference type="NCBI Taxonomy" id="1807"/>
    <lineage>
        <taxon>Bacteria</taxon>
        <taxon>Bacillati</taxon>
        <taxon>Actinomycetota</taxon>
        <taxon>Actinomycetes</taxon>
        <taxon>Mycobacteriales</taxon>
        <taxon>Mycobacteriaceae</taxon>
        <taxon>Mycolicibacterium</taxon>
    </lineage>
</organism>
<keyword evidence="2" id="KW-1185">Reference proteome</keyword>
<accession>A0A0M2K016</accession>
<evidence type="ECO:0000313" key="2">
    <source>
        <dbReference type="Proteomes" id="UP000034150"/>
    </source>
</evidence>
<proteinExistence type="predicted"/>
<comment type="caution">
    <text evidence="1">The sequence shown here is derived from an EMBL/GenBank/DDBJ whole genome shotgun (WGS) entry which is preliminary data.</text>
</comment>
<dbReference type="RefSeq" id="WP_046364562.1">
    <property type="nucleotide sequence ID" value="NZ_LAUZ02000069.1"/>
</dbReference>
<name>A0A0M2K016_9MYCO</name>
<protein>
    <submittedName>
        <fullName evidence="1">Uncharacterized protein</fullName>
    </submittedName>
</protein>
<dbReference type="OrthoDB" id="4624835at2"/>
<reference evidence="1 2" key="1">
    <citation type="journal article" date="2015" name="Genome Announc.">
        <title>Draft Genome Sequence of Mycobacterium obuense Strain UC1, Isolated from Patient Sputum.</title>
        <authorList>
            <person name="Greninger A.L."/>
            <person name="Cunningham G."/>
            <person name="Hsu E.D."/>
            <person name="Yu J.M."/>
            <person name="Chiu C.Y."/>
            <person name="Miller S."/>
        </authorList>
    </citation>
    <scope>NUCLEOTIDE SEQUENCE [LARGE SCALE GENOMIC DNA]</scope>
    <source>
        <strain evidence="1 2">UC1</strain>
    </source>
</reference>
<evidence type="ECO:0000313" key="1">
    <source>
        <dbReference type="EMBL" id="KKF00453.1"/>
    </source>
</evidence>
<gene>
    <name evidence="1" type="ORF">WN67_18825</name>
</gene>